<keyword evidence="2" id="KW-1185">Reference proteome</keyword>
<organism evidence="1 2">
    <name type="scientific">Plesiocystis pacifica SIR-1</name>
    <dbReference type="NCBI Taxonomy" id="391625"/>
    <lineage>
        <taxon>Bacteria</taxon>
        <taxon>Pseudomonadati</taxon>
        <taxon>Myxococcota</taxon>
        <taxon>Polyangia</taxon>
        <taxon>Nannocystales</taxon>
        <taxon>Nannocystaceae</taxon>
        <taxon>Plesiocystis</taxon>
    </lineage>
</organism>
<protein>
    <submittedName>
        <fullName evidence="1">Uncharacterized protein</fullName>
    </submittedName>
</protein>
<dbReference type="RefSeq" id="WP_006971515.1">
    <property type="nucleotide sequence ID" value="NZ_ABCS01000020.1"/>
</dbReference>
<sequence>MSPTKKAPVVINRAGEAIGGWDSPLSKPTGDGGKRYVCFDFPVGERVEIDAKYVGWTLELSAKGFTFEDGEREAQLEAGETLVIVADRESPPLSEAELHRAYSLCMAALEHGGFMPPWLELEDEDRHDDYYDEPWRWVAVELGRPEDSHATLGEMVCNASCYASKRGSWLGHYARYAARQEPSPIAGADGLQLALDEDQLALVAYFRALDRFPGGNADMHTLKYTLRFVDGEARLSANHCANWDGSHTKNDTPLELPAPDAALLDRALLAPLVALFEAEAPGRQSLELVDSYEDEYALEAAWSSVELLVYARPEPGASPSTGMMGYPADAVEQGPLLFRVHLCSTEGPGGAKEHPQAHAVLDGLRELLGMGDAASFADGACAAARALDAPKSGNWDGTFDWPYVMPLYLHDCEL</sequence>
<accession>A6G466</accession>
<gene>
    <name evidence="1" type="ORF">PPSIR1_02511</name>
</gene>
<name>A6G466_9BACT</name>
<dbReference type="OrthoDB" id="4142255at1224"/>
<evidence type="ECO:0000313" key="1">
    <source>
        <dbReference type="EMBL" id="EDM79389.1"/>
    </source>
</evidence>
<comment type="caution">
    <text evidence="1">The sequence shown here is derived from an EMBL/GenBank/DDBJ whole genome shotgun (WGS) entry which is preliminary data.</text>
</comment>
<dbReference type="STRING" id="391625.PPSIR1_02511"/>
<dbReference type="AlphaFoldDB" id="A6G466"/>
<reference evidence="1 2" key="1">
    <citation type="submission" date="2007-06" db="EMBL/GenBank/DDBJ databases">
        <authorList>
            <person name="Shimkets L."/>
            <person name="Ferriera S."/>
            <person name="Johnson J."/>
            <person name="Kravitz S."/>
            <person name="Beeson K."/>
            <person name="Sutton G."/>
            <person name="Rogers Y.-H."/>
            <person name="Friedman R."/>
            <person name="Frazier M."/>
            <person name="Venter J.C."/>
        </authorList>
    </citation>
    <scope>NUCLEOTIDE SEQUENCE [LARGE SCALE GENOMIC DNA]</scope>
    <source>
        <strain evidence="1 2">SIR-1</strain>
    </source>
</reference>
<dbReference type="Proteomes" id="UP000005801">
    <property type="component" value="Unassembled WGS sequence"/>
</dbReference>
<evidence type="ECO:0000313" key="2">
    <source>
        <dbReference type="Proteomes" id="UP000005801"/>
    </source>
</evidence>
<proteinExistence type="predicted"/>
<dbReference type="EMBL" id="ABCS01000020">
    <property type="protein sequence ID" value="EDM79389.1"/>
    <property type="molecule type" value="Genomic_DNA"/>
</dbReference>